<dbReference type="InterPro" id="IPR000960">
    <property type="entry name" value="Flavin_mOase"/>
</dbReference>
<evidence type="ECO:0000256" key="1">
    <source>
        <dbReference type="ARBA" id="ARBA00009183"/>
    </source>
</evidence>
<dbReference type="GO" id="GO:0004499">
    <property type="term" value="F:N,N-dimethylaniline monooxygenase activity"/>
    <property type="evidence" value="ECO:0007669"/>
    <property type="project" value="InterPro"/>
</dbReference>
<keyword evidence="8" id="KW-1185">Reference proteome</keyword>
<dbReference type="EMBL" id="KQ964247">
    <property type="protein sequence ID" value="KXJ94515.1"/>
    <property type="molecule type" value="Genomic_DNA"/>
</dbReference>
<feature type="transmembrane region" description="Helical" evidence="6">
    <location>
        <begin position="552"/>
        <end position="576"/>
    </location>
</feature>
<dbReference type="Gene3D" id="3.50.50.60">
    <property type="entry name" value="FAD/NAD(P)-binding domain"/>
    <property type="match status" value="1"/>
</dbReference>
<keyword evidence="3" id="KW-0274">FAD</keyword>
<dbReference type="InParanoid" id="A0A136JBK0"/>
<accession>A0A136JBK0</accession>
<dbReference type="SUPFAM" id="SSF51905">
    <property type="entry name" value="FAD/NAD(P)-binding domain"/>
    <property type="match status" value="1"/>
</dbReference>
<evidence type="ECO:0000313" key="7">
    <source>
        <dbReference type="EMBL" id="KXJ94515.1"/>
    </source>
</evidence>
<keyword evidence="5" id="KW-0560">Oxidoreductase</keyword>
<keyword evidence="2" id="KW-0285">Flavoprotein</keyword>
<evidence type="ECO:0000313" key="8">
    <source>
        <dbReference type="Proteomes" id="UP000070501"/>
    </source>
</evidence>
<dbReference type="AlphaFoldDB" id="A0A136JBK0"/>
<sequence length="617" mass="67897">MAVIRIAVIGGGPGGLVALKTFLENSTPDQPIEATLFEAEDDIGGTFKYRSYDNAELVSSKQLTSFSDFRFPPGTPDHVSLPRYVEYLRSYADHFKLWPHIRLGCRVSAIEPCPESASSGKWRHQVSFKDKDRPEAEEVYQCSHIAMCTGLHVEPNVPVIPGSEHVKGDIFHSASYKGRSQLEHRDVLILGCGETAMDIAYEAIKADAKSVTMCFRTGFLSFPKQLSRFQVFGKAFKGGLPIDGLITNLFETAYVHGAVANSRLRWFVSDFVIKRVLWFLAGSTAGMNQHVGGLPQDRLGRAYVFLNKSNKAMPYLNRPWKQSNWLLELVGNKYIDPPEDAQSERWVDTCTFPTGFDSTGRTIFEERPDRKDWVRMKDKVVRPDCVVLCTGYKQTFSLLHPSYPTASSATVRNIVDPSRPDIAFIGFVRPGVGAIPPIAEQQALWYTALVTSRMPLSVPLATPPHYHLLAKSSARIRYGVDHSAYMSQLGRDFGGAPGLVELVRTHGVAVALIYCFGASFCTFYRLLGPFAFEGAVDIARGELAETIYRRGVLGNLFFGVVPMVFYGLVNALAWLLDAVGLLGVVLPAESEGGGGAMGKNAMAAGGEDMGMDVKGKH</sequence>
<evidence type="ECO:0000256" key="4">
    <source>
        <dbReference type="ARBA" id="ARBA00022857"/>
    </source>
</evidence>
<dbReference type="InterPro" id="IPR050346">
    <property type="entry name" value="FMO-like"/>
</dbReference>
<feature type="transmembrane region" description="Helical" evidence="6">
    <location>
        <begin position="511"/>
        <end position="532"/>
    </location>
</feature>
<dbReference type="PIRSF" id="PIRSF000332">
    <property type="entry name" value="FMO"/>
    <property type="match status" value="1"/>
</dbReference>
<dbReference type="GO" id="GO:0050661">
    <property type="term" value="F:NADP binding"/>
    <property type="evidence" value="ECO:0007669"/>
    <property type="project" value="InterPro"/>
</dbReference>
<dbReference type="PRINTS" id="PR00370">
    <property type="entry name" value="FMOXYGENASE"/>
</dbReference>
<dbReference type="PANTHER" id="PTHR23023">
    <property type="entry name" value="DIMETHYLANILINE MONOOXYGENASE"/>
    <property type="match status" value="1"/>
</dbReference>
<evidence type="ECO:0000256" key="5">
    <source>
        <dbReference type="ARBA" id="ARBA00023002"/>
    </source>
</evidence>
<evidence type="ECO:0000256" key="6">
    <source>
        <dbReference type="SAM" id="Phobius"/>
    </source>
</evidence>
<dbReference type="Proteomes" id="UP000070501">
    <property type="component" value="Unassembled WGS sequence"/>
</dbReference>
<dbReference type="InterPro" id="IPR036188">
    <property type="entry name" value="FAD/NAD-bd_sf"/>
</dbReference>
<feature type="non-terminal residue" evidence="7">
    <location>
        <position position="617"/>
    </location>
</feature>
<organism evidence="7 8">
    <name type="scientific">Microdochium bolleyi</name>
    <dbReference type="NCBI Taxonomy" id="196109"/>
    <lineage>
        <taxon>Eukaryota</taxon>
        <taxon>Fungi</taxon>
        <taxon>Dikarya</taxon>
        <taxon>Ascomycota</taxon>
        <taxon>Pezizomycotina</taxon>
        <taxon>Sordariomycetes</taxon>
        <taxon>Xylariomycetidae</taxon>
        <taxon>Xylariales</taxon>
        <taxon>Microdochiaceae</taxon>
        <taxon>Microdochium</taxon>
    </lineage>
</organism>
<dbReference type="OrthoDB" id="10254665at2759"/>
<dbReference type="InterPro" id="IPR020946">
    <property type="entry name" value="Flavin_mOase-like"/>
</dbReference>
<dbReference type="STRING" id="196109.A0A136JBK0"/>
<keyword evidence="6" id="KW-1133">Transmembrane helix</keyword>
<comment type="similarity">
    <text evidence="1">Belongs to the FMO family.</text>
</comment>
<keyword evidence="6" id="KW-0812">Transmembrane</keyword>
<name>A0A136JBK0_9PEZI</name>
<dbReference type="Pfam" id="PF00743">
    <property type="entry name" value="FMO-like"/>
    <property type="match status" value="2"/>
</dbReference>
<dbReference type="GO" id="GO:0050660">
    <property type="term" value="F:flavin adenine dinucleotide binding"/>
    <property type="evidence" value="ECO:0007669"/>
    <property type="project" value="InterPro"/>
</dbReference>
<reference evidence="8" key="1">
    <citation type="submission" date="2016-02" db="EMBL/GenBank/DDBJ databases">
        <title>Draft genome sequence of Microdochium bolleyi, a fungal endophyte of beachgrass.</title>
        <authorList>
            <consortium name="DOE Joint Genome Institute"/>
            <person name="David A.S."/>
            <person name="May G."/>
            <person name="Haridas S."/>
            <person name="Lim J."/>
            <person name="Wang M."/>
            <person name="Labutti K."/>
            <person name="Lipzen A."/>
            <person name="Barry K."/>
            <person name="Grigoriev I.V."/>
        </authorList>
    </citation>
    <scope>NUCLEOTIDE SEQUENCE [LARGE SCALE GENOMIC DNA]</scope>
    <source>
        <strain evidence="8">J235TASD1</strain>
    </source>
</reference>
<proteinExistence type="inferred from homology"/>
<evidence type="ECO:0000256" key="2">
    <source>
        <dbReference type="ARBA" id="ARBA00022630"/>
    </source>
</evidence>
<evidence type="ECO:0000256" key="3">
    <source>
        <dbReference type="ARBA" id="ARBA00022827"/>
    </source>
</evidence>
<keyword evidence="4" id="KW-0521">NADP</keyword>
<keyword evidence="7" id="KW-0503">Monooxygenase</keyword>
<protein>
    <submittedName>
        <fullName evidence="7">Dimethylaniline monooxygenase</fullName>
    </submittedName>
</protein>
<gene>
    <name evidence="7" type="ORF">Micbo1qcDRAFT_132545</name>
</gene>
<keyword evidence="6" id="KW-0472">Membrane</keyword>